<name>A0ABW2UML2_9RHOB</name>
<gene>
    <name evidence="2" type="ORF">ACFQXB_09695</name>
</gene>
<dbReference type="SFLD" id="SFLDS00005">
    <property type="entry name" value="Isoprenoid_Synthase_Type_I"/>
    <property type="match status" value="1"/>
</dbReference>
<dbReference type="GO" id="GO:0016740">
    <property type="term" value="F:transferase activity"/>
    <property type="evidence" value="ECO:0007669"/>
    <property type="project" value="UniProtKB-KW"/>
</dbReference>
<keyword evidence="1 2" id="KW-0808">Transferase</keyword>
<dbReference type="InterPro" id="IPR008949">
    <property type="entry name" value="Isoprenoid_synthase_dom_sf"/>
</dbReference>
<dbReference type="RefSeq" id="WP_377402793.1">
    <property type="nucleotide sequence ID" value="NZ_JBHTFQ010000004.1"/>
</dbReference>
<dbReference type="PROSITE" id="PS01045">
    <property type="entry name" value="SQUALEN_PHYTOEN_SYN_2"/>
    <property type="match status" value="1"/>
</dbReference>
<dbReference type="InterPro" id="IPR044843">
    <property type="entry name" value="Trans_IPPS_bact-type"/>
</dbReference>
<organism evidence="2 3">
    <name type="scientific">Plastorhodobacter daqingensis</name>
    <dbReference type="NCBI Taxonomy" id="1387281"/>
    <lineage>
        <taxon>Bacteria</taxon>
        <taxon>Pseudomonadati</taxon>
        <taxon>Pseudomonadota</taxon>
        <taxon>Alphaproteobacteria</taxon>
        <taxon>Rhodobacterales</taxon>
        <taxon>Paracoccaceae</taxon>
        <taxon>Plastorhodobacter</taxon>
    </lineage>
</organism>
<accession>A0ABW2UML2</accession>
<evidence type="ECO:0000313" key="3">
    <source>
        <dbReference type="Proteomes" id="UP001596516"/>
    </source>
</evidence>
<dbReference type="EMBL" id="JBHTFQ010000004">
    <property type="protein sequence ID" value="MFC7704467.1"/>
    <property type="molecule type" value="Genomic_DNA"/>
</dbReference>
<dbReference type="SUPFAM" id="SSF48576">
    <property type="entry name" value="Terpenoid synthases"/>
    <property type="match status" value="1"/>
</dbReference>
<evidence type="ECO:0000313" key="2">
    <source>
        <dbReference type="EMBL" id="MFC7704467.1"/>
    </source>
</evidence>
<dbReference type="InterPro" id="IPR033904">
    <property type="entry name" value="Trans_IPPS_HH"/>
</dbReference>
<comment type="caution">
    <text evidence="2">The sequence shown here is derived from an EMBL/GenBank/DDBJ whole genome shotgun (WGS) entry which is preliminary data.</text>
</comment>
<keyword evidence="3" id="KW-1185">Reference proteome</keyword>
<reference evidence="3" key="1">
    <citation type="journal article" date="2019" name="Int. J. Syst. Evol. Microbiol.">
        <title>The Global Catalogue of Microorganisms (GCM) 10K type strain sequencing project: providing services to taxonomists for standard genome sequencing and annotation.</title>
        <authorList>
            <consortium name="The Broad Institute Genomics Platform"/>
            <consortium name="The Broad Institute Genome Sequencing Center for Infectious Disease"/>
            <person name="Wu L."/>
            <person name="Ma J."/>
        </authorList>
    </citation>
    <scope>NUCLEOTIDE SEQUENCE [LARGE SCALE GENOMIC DNA]</scope>
    <source>
        <strain evidence="3">CGMCC 1.12750</strain>
    </source>
</reference>
<dbReference type="Gene3D" id="1.10.600.10">
    <property type="entry name" value="Farnesyl Diphosphate Synthase"/>
    <property type="match status" value="1"/>
</dbReference>
<evidence type="ECO:0000256" key="1">
    <source>
        <dbReference type="ARBA" id="ARBA00022679"/>
    </source>
</evidence>
<dbReference type="Proteomes" id="UP001596516">
    <property type="component" value="Unassembled WGS sequence"/>
</dbReference>
<dbReference type="Pfam" id="PF00494">
    <property type="entry name" value="SQS_PSY"/>
    <property type="match status" value="1"/>
</dbReference>
<dbReference type="PROSITE" id="PS01044">
    <property type="entry name" value="SQUALEN_PHYTOEN_SYN_1"/>
    <property type="match status" value="1"/>
</dbReference>
<dbReference type="InterPro" id="IPR019845">
    <property type="entry name" value="Squalene/phytoene_synthase_CS"/>
</dbReference>
<dbReference type="InterPro" id="IPR002060">
    <property type="entry name" value="Squ/phyt_synthse"/>
</dbReference>
<dbReference type="CDD" id="cd00683">
    <property type="entry name" value="Trans_IPPS_HH"/>
    <property type="match status" value="1"/>
</dbReference>
<sequence>MSELLATSEAAIAQGSQSFAAAARLMPAAIRADTVMLYAWCRHADDVIDGQDLGSTPRAPYDPVARLAALRAETLAALTTDTAVAPPFAALRQVARRHDFPESWPLDLIEGFAMDVEGRHYRTLNDTLDYSYHVAGVVGVMMARVMGVRDPAMLDRACDLGLAFQLTNIARDVMDDARIGRIYLPQDWLDAAGATVSGDIPSPALHSVILRLLDRAEPYYASARAGLPALPARCGWSIAAAARIYRAIGSRIRSGGPDAYRQRIATTRGAKLALAARALGDLAAARTAPPPPRTGLWTRPGR</sequence>
<proteinExistence type="predicted"/>
<protein>
    <submittedName>
        <fullName evidence="2">Phytoene/squalene synthase family protein</fullName>
        <ecNumber evidence="2">2.5.1.-</ecNumber>
    </submittedName>
</protein>
<dbReference type="SFLD" id="SFLDG01018">
    <property type="entry name" value="Squalene/Phytoene_Synthase_Lik"/>
    <property type="match status" value="1"/>
</dbReference>
<dbReference type="SFLD" id="SFLDG01212">
    <property type="entry name" value="Phytoene_synthase_like"/>
    <property type="match status" value="1"/>
</dbReference>
<dbReference type="PANTHER" id="PTHR31480">
    <property type="entry name" value="BIFUNCTIONAL LYCOPENE CYCLASE/PHYTOENE SYNTHASE"/>
    <property type="match status" value="1"/>
</dbReference>
<dbReference type="EC" id="2.5.1.-" evidence="2"/>